<keyword evidence="3 7" id="KW-0269">Exonuclease</keyword>
<dbReference type="PANTHER" id="PTHR13620:SF104">
    <property type="entry name" value="EXONUCLEASE 3'-5' DOMAIN-CONTAINING PROTEIN 2"/>
    <property type="match status" value="1"/>
</dbReference>
<dbReference type="InterPro" id="IPR002562">
    <property type="entry name" value="3'-5'_exonuclease_dom"/>
</dbReference>
<evidence type="ECO:0000256" key="1">
    <source>
        <dbReference type="ARBA" id="ARBA00022722"/>
    </source>
</evidence>
<keyword evidence="2" id="KW-0378">Hydrolase</keyword>
<keyword evidence="5" id="KW-0812">Transmembrane</keyword>
<dbReference type="Gene3D" id="3.30.420.10">
    <property type="entry name" value="Ribonuclease H-like superfamily/Ribonuclease H"/>
    <property type="match status" value="1"/>
</dbReference>
<evidence type="ECO:0000256" key="2">
    <source>
        <dbReference type="ARBA" id="ARBA00022801"/>
    </source>
</evidence>
<dbReference type="CDD" id="cd06141">
    <property type="entry name" value="WRN_exo"/>
    <property type="match status" value="1"/>
</dbReference>
<keyword evidence="5" id="KW-0472">Membrane</keyword>
<dbReference type="Pfam" id="PF01612">
    <property type="entry name" value="DNA_pol_A_exo1"/>
    <property type="match status" value="1"/>
</dbReference>
<evidence type="ECO:0000313" key="7">
    <source>
        <dbReference type="EMBL" id="KAK3930760.1"/>
    </source>
</evidence>
<evidence type="ECO:0000256" key="3">
    <source>
        <dbReference type="ARBA" id="ARBA00022839"/>
    </source>
</evidence>
<evidence type="ECO:0000313" key="8">
    <source>
        <dbReference type="Proteomes" id="UP001219518"/>
    </source>
</evidence>
<keyword evidence="1" id="KW-0540">Nuclease</keyword>
<dbReference type="EMBL" id="JAHWGI010001412">
    <property type="protein sequence ID" value="KAK3930760.1"/>
    <property type="molecule type" value="Genomic_DNA"/>
</dbReference>
<sequence length="602" mass="68964">MLCFFLTFVSYNRNMQRFGSRSQTAVAVMAGLTGIGLAFFTSRSGSKLLRRFLSSSKRPTWDMTVRVARNESQCVALVNDLKRDIDICKVLGFDCEWVKVENVRHPVALLQLASHEGRCGLFQIHLYSSVPTPLQELLEDTTIMKVGVDPFHDAKYLSNDYGINVTGTYDIRHLVDKEVAGSLASIVYTELDVKLPKNVAVRVSNWEAEELSEEQQVYAANDALASLLAFNKLIDKKVKVPFFSTKEDQWKKIHDHCAPLIDIRYVEKTKNVQHALPPSQNPILPLERDQSGQPKATNPTLLGKRSYTSIPYRKTPLYDNAFMLAPDGSTLCTCDFKKAEWYVSKGLATVVETEPMKIQLNFQPKVNRSLNGPSAEYYTIAKENRCVVCGREDSYVRKKIVPHEYRKHFPECMKNHQCHDILLLCAHCHVRSNISDHSLRVELSRQCNAPLASEENVKVTEDKTNKSIRSAARALLNKSNKLPEKRRKELINMLSDIFQTEITSDLLESLKDIDISITNQSYAPHGLTVVEHFAKGGIRGLMNLEKMWREHFLKVMEPKYLPPLWSVNHYHEHEKEFYFDSEFLEKIKFISESKRIPVERQH</sequence>
<evidence type="ECO:0000256" key="4">
    <source>
        <dbReference type="SAM" id="MobiDB-lite"/>
    </source>
</evidence>
<comment type="caution">
    <text evidence="7">The sequence shown here is derived from an EMBL/GenBank/DDBJ whole genome shotgun (WGS) entry which is preliminary data.</text>
</comment>
<name>A0AAE1I0H8_9NEOP</name>
<dbReference type="InterPro" id="IPR051132">
    <property type="entry name" value="3-5_Exonuclease_domain"/>
</dbReference>
<keyword evidence="5" id="KW-1133">Transmembrane helix</keyword>
<feature type="compositionally biased region" description="Polar residues" evidence="4">
    <location>
        <begin position="291"/>
        <end position="300"/>
    </location>
</feature>
<reference evidence="7" key="1">
    <citation type="submission" date="2021-07" db="EMBL/GenBank/DDBJ databases">
        <authorList>
            <person name="Catto M.A."/>
            <person name="Jacobson A."/>
            <person name="Kennedy G."/>
            <person name="Labadie P."/>
            <person name="Hunt B.G."/>
            <person name="Srinivasan R."/>
        </authorList>
    </citation>
    <scope>NUCLEOTIDE SEQUENCE</scope>
    <source>
        <strain evidence="7">PL_HMW_Pooled</strain>
        <tissue evidence="7">Head</tissue>
    </source>
</reference>
<evidence type="ECO:0000256" key="5">
    <source>
        <dbReference type="SAM" id="Phobius"/>
    </source>
</evidence>
<proteinExistence type="predicted"/>
<dbReference type="SUPFAM" id="SSF53098">
    <property type="entry name" value="Ribonuclease H-like"/>
    <property type="match status" value="1"/>
</dbReference>
<protein>
    <submittedName>
        <fullName evidence="7">Exonuclease 3'-5' domain-containing protein 2</fullName>
    </submittedName>
</protein>
<evidence type="ECO:0000259" key="6">
    <source>
        <dbReference type="SMART" id="SM00474"/>
    </source>
</evidence>
<feature type="region of interest" description="Disordered" evidence="4">
    <location>
        <begin position="276"/>
        <end position="300"/>
    </location>
</feature>
<dbReference type="GO" id="GO:0008408">
    <property type="term" value="F:3'-5' exonuclease activity"/>
    <property type="evidence" value="ECO:0007669"/>
    <property type="project" value="InterPro"/>
</dbReference>
<dbReference type="AlphaFoldDB" id="A0AAE1I0H8"/>
<dbReference type="GO" id="GO:0005737">
    <property type="term" value="C:cytoplasm"/>
    <property type="evidence" value="ECO:0007669"/>
    <property type="project" value="TreeGrafter"/>
</dbReference>
<accession>A0AAE1I0H8</accession>
<reference evidence="7" key="2">
    <citation type="journal article" date="2023" name="BMC Genomics">
        <title>Pest status, molecular evolution, and epigenetic factors derived from the genome assembly of Frankliniella fusca, a thysanopteran phytovirus vector.</title>
        <authorList>
            <person name="Catto M.A."/>
            <person name="Labadie P.E."/>
            <person name="Jacobson A.L."/>
            <person name="Kennedy G.G."/>
            <person name="Srinivasan R."/>
            <person name="Hunt B.G."/>
        </authorList>
    </citation>
    <scope>NUCLEOTIDE SEQUENCE</scope>
    <source>
        <strain evidence="7">PL_HMW_Pooled</strain>
    </source>
</reference>
<feature type="transmembrane region" description="Helical" evidence="5">
    <location>
        <begin position="20"/>
        <end position="41"/>
    </location>
</feature>
<gene>
    <name evidence="7" type="ORF">KUF71_024117</name>
</gene>
<dbReference type="GO" id="GO:0005634">
    <property type="term" value="C:nucleus"/>
    <property type="evidence" value="ECO:0007669"/>
    <property type="project" value="TreeGrafter"/>
</dbReference>
<keyword evidence="8" id="KW-1185">Reference proteome</keyword>
<organism evidence="7 8">
    <name type="scientific">Frankliniella fusca</name>
    <dbReference type="NCBI Taxonomy" id="407009"/>
    <lineage>
        <taxon>Eukaryota</taxon>
        <taxon>Metazoa</taxon>
        <taxon>Ecdysozoa</taxon>
        <taxon>Arthropoda</taxon>
        <taxon>Hexapoda</taxon>
        <taxon>Insecta</taxon>
        <taxon>Pterygota</taxon>
        <taxon>Neoptera</taxon>
        <taxon>Paraneoptera</taxon>
        <taxon>Thysanoptera</taxon>
        <taxon>Terebrantia</taxon>
        <taxon>Thripoidea</taxon>
        <taxon>Thripidae</taxon>
        <taxon>Frankliniella</taxon>
    </lineage>
</organism>
<feature type="domain" description="3'-5' exonuclease" evidence="6">
    <location>
        <begin position="65"/>
        <end position="238"/>
    </location>
</feature>
<dbReference type="GO" id="GO:0003676">
    <property type="term" value="F:nucleic acid binding"/>
    <property type="evidence" value="ECO:0007669"/>
    <property type="project" value="InterPro"/>
</dbReference>
<dbReference type="InterPro" id="IPR012337">
    <property type="entry name" value="RNaseH-like_sf"/>
</dbReference>
<dbReference type="GO" id="GO:0006139">
    <property type="term" value="P:nucleobase-containing compound metabolic process"/>
    <property type="evidence" value="ECO:0007669"/>
    <property type="project" value="InterPro"/>
</dbReference>
<dbReference type="InterPro" id="IPR036397">
    <property type="entry name" value="RNaseH_sf"/>
</dbReference>
<dbReference type="SMART" id="SM00474">
    <property type="entry name" value="35EXOc"/>
    <property type="match status" value="1"/>
</dbReference>
<dbReference type="PANTHER" id="PTHR13620">
    <property type="entry name" value="3-5 EXONUCLEASE"/>
    <property type="match status" value="1"/>
</dbReference>
<dbReference type="Proteomes" id="UP001219518">
    <property type="component" value="Unassembled WGS sequence"/>
</dbReference>